<feature type="compositionally biased region" description="Polar residues" evidence="1">
    <location>
        <begin position="348"/>
        <end position="362"/>
    </location>
</feature>
<feature type="compositionally biased region" description="Polar residues" evidence="1">
    <location>
        <begin position="236"/>
        <end position="245"/>
    </location>
</feature>
<keyword evidence="3" id="KW-1185">Reference proteome</keyword>
<dbReference type="InterPro" id="IPR036682">
    <property type="entry name" value="OS_D_A10/PebIII_sf"/>
</dbReference>
<feature type="region of interest" description="Disordered" evidence="1">
    <location>
        <begin position="207"/>
        <end position="362"/>
    </location>
</feature>
<feature type="compositionally biased region" description="Low complexity" evidence="1">
    <location>
        <begin position="333"/>
        <end position="344"/>
    </location>
</feature>
<gene>
    <name evidence="2" type="ORF">HERILL_LOCUS14390</name>
</gene>
<evidence type="ECO:0000256" key="1">
    <source>
        <dbReference type="SAM" id="MobiDB-lite"/>
    </source>
</evidence>
<sequence>MKLRKVWAQLVARELADLQYFAQAYYNGLKNVYLRISSNHMALKYFGKRVSFKPSELFDGLAVVMEFINMHRVLLVFSVLVVIFEICDSQIGAQSLYSKRYDDLDIDAILASPRLVTNYVECLLNRKPCPPEGKELKRILPEALRTKCSRCWPNQKEGALKVITKLYYDYPKQYLALRERWDPTGEYHRRFEEYLRDHQFNVISGNGLDGDINRGDQSQITEQVSPPDPSRRPVQVTPQIQSTTSREIRSDPIIVPLSTTERPPQALPQQQTSEPIVINPELTQRPIRQNDNETPIVQRDEQPSFIATRFGDDSASVPDSTTRRQIPPPTTQPPTQSGPTTQRPPQMPSSNNGIGNTDPTYTATVSTFKTRNPILNLINRLSLKFTNTAEFLAGMIRGTVKPNKKKLPPKSSTTKRSLPRAAKRSNSHRKKSTPKKNSRPRKTASRRRN</sequence>
<dbReference type="AlphaFoldDB" id="A0A7R8Z3I4"/>
<dbReference type="Proteomes" id="UP000594454">
    <property type="component" value="Chromosome 6"/>
</dbReference>
<feature type="compositionally biased region" description="Basic residues" evidence="1">
    <location>
        <begin position="417"/>
        <end position="449"/>
    </location>
</feature>
<proteinExistence type="predicted"/>
<dbReference type="SUPFAM" id="SSF100910">
    <property type="entry name" value="Chemosensory protein Csp2"/>
    <property type="match status" value="1"/>
</dbReference>
<dbReference type="InParanoid" id="A0A7R8Z3I4"/>
<feature type="compositionally biased region" description="Polar residues" evidence="1">
    <location>
        <begin position="215"/>
        <end position="224"/>
    </location>
</feature>
<name>A0A7R8Z3I4_HERIL</name>
<reference evidence="2 3" key="1">
    <citation type="submission" date="2020-11" db="EMBL/GenBank/DDBJ databases">
        <authorList>
            <person name="Wallbank WR R."/>
            <person name="Pardo Diaz C."/>
            <person name="Kozak K."/>
            <person name="Martin S."/>
            <person name="Jiggins C."/>
            <person name="Moest M."/>
            <person name="Warren A I."/>
            <person name="Generalovic N T."/>
            <person name="Byers J.R.P. K."/>
            <person name="Montejo-Kovacevich G."/>
            <person name="Yen C E."/>
        </authorList>
    </citation>
    <scope>NUCLEOTIDE SEQUENCE [LARGE SCALE GENOMIC DNA]</scope>
</reference>
<feature type="compositionally biased region" description="Polar residues" evidence="1">
    <location>
        <begin position="257"/>
        <end position="274"/>
    </location>
</feature>
<protein>
    <submittedName>
        <fullName evidence="2">Uncharacterized protein</fullName>
    </submittedName>
</protein>
<feature type="region of interest" description="Disordered" evidence="1">
    <location>
        <begin position="400"/>
        <end position="449"/>
    </location>
</feature>
<dbReference type="PANTHER" id="PTHR11257">
    <property type="entry name" value="CHEMOSENSORY PROTEIN-RELATED"/>
    <property type="match status" value="1"/>
</dbReference>
<evidence type="ECO:0000313" key="3">
    <source>
        <dbReference type="Proteomes" id="UP000594454"/>
    </source>
</evidence>
<dbReference type="EMBL" id="LR899014">
    <property type="protein sequence ID" value="CAD7091997.1"/>
    <property type="molecule type" value="Genomic_DNA"/>
</dbReference>
<dbReference type="PANTHER" id="PTHR11257:SF9">
    <property type="entry name" value="CHEMOSENSORY PROTEIN 13"/>
    <property type="match status" value="1"/>
</dbReference>
<dbReference type="Gene3D" id="1.10.2080.10">
    <property type="entry name" value="Insect odorant-binding protein A10/Ejaculatory bulb-specific protein 3"/>
    <property type="match status" value="1"/>
</dbReference>
<dbReference type="Pfam" id="PF03392">
    <property type="entry name" value="OS-D"/>
    <property type="match status" value="1"/>
</dbReference>
<organism evidence="2 3">
    <name type="scientific">Hermetia illucens</name>
    <name type="common">Black soldier fly</name>
    <dbReference type="NCBI Taxonomy" id="343691"/>
    <lineage>
        <taxon>Eukaryota</taxon>
        <taxon>Metazoa</taxon>
        <taxon>Ecdysozoa</taxon>
        <taxon>Arthropoda</taxon>
        <taxon>Hexapoda</taxon>
        <taxon>Insecta</taxon>
        <taxon>Pterygota</taxon>
        <taxon>Neoptera</taxon>
        <taxon>Endopterygota</taxon>
        <taxon>Diptera</taxon>
        <taxon>Brachycera</taxon>
        <taxon>Stratiomyomorpha</taxon>
        <taxon>Stratiomyidae</taxon>
        <taxon>Hermetiinae</taxon>
        <taxon>Hermetia</taxon>
    </lineage>
</organism>
<dbReference type="OrthoDB" id="8052765at2759"/>
<dbReference type="InterPro" id="IPR005055">
    <property type="entry name" value="A10/PebIII"/>
</dbReference>
<feature type="compositionally biased region" description="Polar residues" evidence="1">
    <location>
        <begin position="286"/>
        <end position="295"/>
    </location>
</feature>
<accession>A0A7R8Z3I4</accession>
<evidence type="ECO:0000313" key="2">
    <source>
        <dbReference type="EMBL" id="CAD7091997.1"/>
    </source>
</evidence>